<feature type="compositionally biased region" description="Gly residues" evidence="1">
    <location>
        <begin position="406"/>
        <end position="418"/>
    </location>
</feature>
<dbReference type="Proteomes" id="UP000078512">
    <property type="component" value="Unassembled WGS sequence"/>
</dbReference>
<dbReference type="EMBL" id="KV442122">
    <property type="protein sequence ID" value="OAQ23331.1"/>
    <property type="molecule type" value="Genomic_DNA"/>
</dbReference>
<keyword evidence="2" id="KW-1133">Transmembrane helix</keyword>
<feature type="region of interest" description="Disordered" evidence="1">
    <location>
        <begin position="391"/>
        <end position="447"/>
    </location>
</feature>
<protein>
    <submittedName>
        <fullName evidence="3">Uncharacterized protein</fullName>
    </submittedName>
</protein>
<evidence type="ECO:0000313" key="4">
    <source>
        <dbReference type="Proteomes" id="UP000078512"/>
    </source>
</evidence>
<organism evidence="3 4">
    <name type="scientific">Linnemannia elongata AG-77</name>
    <dbReference type="NCBI Taxonomy" id="1314771"/>
    <lineage>
        <taxon>Eukaryota</taxon>
        <taxon>Fungi</taxon>
        <taxon>Fungi incertae sedis</taxon>
        <taxon>Mucoromycota</taxon>
        <taxon>Mortierellomycotina</taxon>
        <taxon>Mortierellomycetes</taxon>
        <taxon>Mortierellales</taxon>
        <taxon>Mortierellaceae</taxon>
        <taxon>Linnemannia</taxon>
    </lineage>
</organism>
<feature type="compositionally biased region" description="Polar residues" evidence="1">
    <location>
        <begin position="482"/>
        <end position="494"/>
    </location>
</feature>
<name>A0A197JFQ5_9FUNG</name>
<feature type="region of interest" description="Disordered" evidence="1">
    <location>
        <begin position="466"/>
        <end position="494"/>
    </location>
</feature>
<gene>
    <name evidence="3" type="ORF">K457DRAFT_142828</name>
</gene>
<feature type="transmembrane region" description="Helical" evidence="2">
    <location>
        <begin position="364"/>
        <end position="386"/>
    </location>
</feature>
<dbReference type="STRING" id="1314771.A0A197JFQ5"/>
<dbReference type="Gene3D" id="1.20.5.510">
    <property type="entry name" value="Single helix bin"/>
    <property type="match status" value="1"/>
</dbReference>
<evidence type="ECO:0000256" key="2">
    <source>
        <dbReference type="SAM" id="Phobius"/>
    </source>
</evidence>
<sequence>MSQLIPAYDFPCLVQSTAKSSTNTTFFLIGVRDSGLEVNVVDLKDINNQTPQDLKPNEGDGHWRRDAPKLCFNYAGAGRTHVQQFSKGANFGANVFTNENGSNTTAGYEKPTDISTVSFLSPKLFAVVGQVGNIMFSVGMTDDYNPGSKPSWSSLAAVGATGVNPSRFSVSLGNASSETAILAVGTFQTSASNPVKGTMTVINGDGISGTYYSTITVLDSDKYVNATNPLPIQMGNNTITKDAVSVHLGTTAYILDKGKNNLVTIYELTPPSLTHIALAPESGAPQFTASMTGCAMASDALGKASQIVTYSLQKGKPVFNIFYMNNNSWSGPELLDQSGGSKGGNGGGGTGTDSGNSSSGTSNAAVIGGAVAGVLVLVLIAAFFIVRRKRQRRGRGRVSQKHHLAGGQGQGGGSGGSSDLGAEEREENKPVLSDYQQQQNRASLQMAESSRGSIITLNSSSTAPLVYAPHRSSTKPTAHFAGQSQPGQTTSAPLTVPQQLQLQQQQIQQQQQQQQQQSRRGVSQGMEVLALPAILEQHPFEQQSEGDDEELRKLEQESPFVARPYSNVPAFSYPSVYQDQPRHQHLPVRTTVINPYSGASVVDDEEQEPYVLPDPIIVAPTPVPHKAELLD</sequence>
<dbReference type="AlphaFoldDB" id="A0A197JFQ5"/>
<reference evidence="3 4" key="1">
    <citation type="submission" date="2016-05" db="EMBL/GenBank/DDBJ databases">
        <title>Genome sequencing reveals origins of a unique bacterial endosymbiosis in the earliest lineages of terrestrial Fungi.</title>
        <authorList>
            <consortium name="DOE Joint Genome Institute"/>
            <person name="Uehling J."/>
            <person name="Gryganskyi A."/>
            <person name="Hameed K."/>
            <person name="Tschaplinski T."/>
            <person name="Misztal P."/>
            <person name="Wu S."/>
            <person name="Desiro A."/>
            <person name="Vande Pol N."/>
            <person name="Du Z.-Y."/>
            <person name="Zienkiewicz A."/>
            <person name="Zienkiewicz K."/>
            <person name="Morin E."/>
            <person name="Tisserant E."/>
            <person name="Splivallo R."/>
            <person name="Hainaut M."/>
            <person name="Henrissat B."/>
            <person name="Ohm R."/>
            <person name="Kuo A."/>
            <person name="Yan J."/>
            <person name="Lipzen A."/>
            <person name="Nolan M."/>
            <person name="Labutti K."/>
            <person name="Barry K."/>
            <person name="Goldstein A."/>
            <person name="Labbe J."/>
            <person name="Schadt C."/>
            <person name="Tuskan G."/>
            <person name="Grigoriev I."/>
            <person name="Martin F."/>
            <person name="Vilgalys R."/>
            <person name="Bonito G."/>
        </authorList>
    </citation>
    <scope>NUCLEOTIDE SEQUENCE [LARGE SCALE GENOMIC DNA]</scope>
    <source>
        <strain evidence="3 4">AG-77</strain>
    </source>
</reference>
<feature type="compositionally biased region" description="Basic residues" evidence="1">
    <location>
        <begin position="391"/>
        <end position="404"/>
    </location>
</feature>
<evidence type="ECO:0000313" key="3">
    <source>
        <dbReference type="EMBL" id="OAQ23331.1"/>
    </source>
</evidence>
<feature type="compositionally biased region" description="Polar residues" evidence="1">
    <location>
        <begin position="434"/>
        <end position="447"/>
    </location>
</feature>
<keyword evidence="2" id="KW-0472">Membrane</keyword>
<proteinExistence type="predicted"/>
<keyword evidence="2" id="KW-0812">Transmembrane</keyword>
<evidence type="ECO:0000256" key="1">
    <source>
        <dbReference type="SAM" id="MobiDB-lite"/>
    </source>
</evidence>
<keyword evidence="4" id="KW-1185">Reference proteome</keyword>
<dbReference type="OrthoDB" id="2441361at2759"/>
<accession>A0A197JFQ5</accession>
<feature type="compositionally biased region" description="Gly residues" evidence="1">
    <location>
        <begin position="340"/>
        <end position="352"/>
    </location>
</feature>
<feature type="region of interest" description="Disordered" evidence="1">
    <location>
        <begin position="333"/>
        <end position="361"/>
    </location>
</feature>